<proteinExistence type="inferred from homology"/>
<dbReference type="Gene3D" id="3.40.800.10">
    <property type="entry name" value="Ureohydrolase domain"/>
    <property type="match status" value="1"/>
</dbReference>
<keyword evidence="6" id="KW-1185">Reference proteome</keyword>
<dbReference type="Pfam" id="PF00491">
    <property type="entry name" value="Arginase"/>
    <property type="match status" value="1"/>
</dbReference>
<evidence type="ECO:0000256" key="2">
    <source>
        <dbReference type="ARBA" id="ARBA00022801"/>
    </source>
</evidence>
<dbReference type="AlphaFoldDB" id="A0A2M9D1H1"/>
<dbReference type="GO" id="GO:0005829">
    <property type="term" value="C:cytosol"/>
    <property type="evidence" value="ECO:0007669"/>
    <property type="project" value="TreeGrafter"/>
</dbReference>
<evidence type="ECO:0000313" key="5">
    <source>
        <dbReference type="EMBL" id="PJJ78032.1"/>
    </source>
</evidence>
<organism evidence="5 6">
    <name type="scientific">Salinibacterium amurskyense</name>
    <dbReference type="NCBI Taxonomy" id="205941"/>
    <lineage>
        <taxon>Bacteria</taxon>
        <taxon>Bacillati</taxon>
        <taxon>Actinomycetota</taxon>
        <taxon>Actinomycetes</taxon>
        <taxon>Micrococcales</taxon>
        <taxon>Microbacteriaceae</taxon>
        <taxon>Salinibacterium</taxon>
    </lineage>
</organism>
<dbReference type="PROSITE" id="PS51409">
    <property type="entry name" value="ARGINASE_2"/>
    <property type="match status" value="1"/>
</dbReference>
<protein>
    <submittedName>
        <fullName evidence="5">Arginase</fullName>
    </submittedName>
</protein>
<dbReference type="Proteomes" id="UP000231742">
    <property type="component" value="Unassembled WGS sequence"/>
</dbReference>
<dbReference type="PANTHER" id="PTHR43782:SF3">
    <property type="entry name" value="ARGINASE"/>
    <property type="match status" value="1"/>
</dbReference>
<dbReference type="GO" id="GO:0004053">
    <property type="term" value="F:arginase activity"/>
    <property type="evidence" value="ECO:0007669"/>
    <property type="project" value="TreeGrafter"/>
</dbReference>
<dbReference type="OrthoDB" id="7331788at2"/>
<keyword evidence="1" id="KW-0479">Metal-binding</keyword>
<sequence>MTINYVVVPQWQGSGSSRAMQLVDGAESIRGDLPSASTRTVDIPLEAGDHQGTGVHRYSSLLLVRDRLRHALAEGTEAGVDTHVTIGGDCGVELAAIEHVSASEPAVVWLDAHPDLHTAATSPSGAFTGMVLRTLLGDGPSELVPAHPVRGDRVILAGVRSIDTAEDDYIGQSGIRMLGPTDFSAETLLDAIAATGADSVYLHIDLDVLDPADFAGLGSPVPFGIEAAVLVEAIRAVVGKYALAGAGITEFAPASMTSAVDDSPTILRLLGALNSAGRYSRGSSATSTETE</sequence>
<dbReference type="GO" id="GO:0030145">
    <property type="term" value="F:manganese ion binding"/>
    <property type="evidence" value="ECO:0007669"/>
    <property type="project" value="TreeGrafter"/>
</dbReference>
<dbReference type="RefSeq" id="WP_100389946.1">
    <property type="nucleotide sequence ID" value="NZ_BMZU01000001.1"/>
</dbReference>
<dbReference type="InterPro" id="IPR006035">
    <property type="entry name" value="Ureohydrolase"/>
</dbReference>
<evidence type="ECO:0000313" key="6">
    <source>
        <dbReference type="Proteomes" id="UP000231742"/>
    </source>
</evidence>
<name>A0A2M9D1H1_9MICO</name>
<dbReference type="CDD" id="cd09999">
    <property type="entry name" value="Arginase-like_1"/>
    <property type="match status" value="1"/>
</dbReference>
<comment type="caution">
    <text evidence="5">The sequence shown here is derived from an EMBL/GenBank/DDBJ whole genome shotgun (WGS) entry which is preliminary data.</text>
</comment>
<evidence type="ECO:0000256" key="4">
    <source>
        <dbReference type="PROSITE-ProRule" id="PRU00742"/>
    </source>
</evidence>
<accession>A0A2M9D1H1</accession>
<evidence type="ECO:0000256" key="3">
    <source>
        <dbReference type="ARBA" id="ARBA00023211"/>
    </source>
</evidence>
<evidence type="ECO:0000256" key="1">
    <source>
        <dbReference type="ARBA" id="ARBA00022723"/>
    </source>
</evidence>
<dbReference type="PANTHER" id="PTHR43782">
    <property type="entry name" value="ARGINASE"/>
    <property type="match status" value="1"/>
</dbReference>
<dbReference type="SUPFAM" id="SSF52768">
    <property type="entry name" value="Arginase/deacetylase"/>
    <property type="match status" value="1"/>
</dbReference>
<dbReference type="EMBL" id="PGFH01000003">
    <property type="protein sequence ID" value="PJJ78032.1"/>
    <property type="molecule type" value="Genomic_DNA"/>
</dbReference>
<dbReference type="InterPro" id="IPR023696">
    <property type="entry name" value="Ureohydrolase_dom_sf"/>
</dbReference>
<keyword evidence="3" id="KW-0464">Manganese</keyword>
<keyword evidence="2" id="KW-0378">Hydrolase</keyword>
<comment type="similarity">
    <text evidence="4">Belongs to the arginase family.</text>
</comment>
<reference evidence="5 6" key="1">
    <citation type="submission" date="2017-11" db="EMBL/GenBank/DDBJ databases">
        <title>Genomic Encyclopedia of Archaeal and Bacterial Type Strains, Phase II (KMG-II): From Individual Species to Whole Genera.</title>
        <authorList>
            <person name="Goeker M."/>
        </authorList>
    </citation>
    <scope>NUCLEOTIDE SEQUENCE [LARGE SCALE GENOMIC DNA]</scope>
    <source>
        <strain evidence="5 6">DSM 16400</strain>
    </source>
</reference>
<gene>
    <name evidence="5" type="ORF">CLV85_2486</name>
</gene>